<proteinExistence type="predicted"/>
<gene>
    <name evidence="1" type="ORF">EST38_g7366</name>
</gene>
<protein>
    <submittedName>
        <fullName evidence="1">Uncharacterized protein</fullName>
    </submittedName>
</protein>
<evidence type="ECO:0000313" key="2">
    <source>
        <dbReference type="Proteomes" id="UP000290288"/>
    </source>
</evidence>
<organism evidence="1 2">
    <name type="scientific">Candolleomyces aberdarensis</name>
    <dbReference type="NCBI Taxonomy" id="2316362"/>
    <lineage>
        <taxon>Eukaryota</taxon>
        <taxon>Fungi</taxon>
        <taxon>Dikarya</taxon>
        <taxon>Basidiomycota</taxon>
        <taxon>Agaricomycotina</taxon>
        <taxon>Agaricomycetes</taxon>
        <taxon>Agaricomycetidae</taxon>
        <taxon>Agaricales</taxon>
        <taxon>Agaricineae</taxon>
        <taxon>Psathyrellaceae</taxon>
        <taxon>Candolleomyces</taxon>
    </lineage>
</organism>
<dbReference type="OrthoDB" id="3245313at2759"/>
<sequence>MPLLAAKSDATLTALKGWNPSLQRNFNDSVFGSTTYNFGPSVVCDFHVDHLNWAAGICAVTSGGSYDYKQGGHLVLKDIKVILEFPPCTTILLPSAAIKHGNVPIQHGETRISMTQYTAGGLLRWVNYGFKSAEEFKSAATDVSSGVTDVNARWAEFISLYSKLSDFTI</sequence>
<dbReference type="EMBL" id="SDEE01000262">
    <property type="protein sequence ID" value="RXW18486.1"/>
    <property type="molecule type" value="Genomic_DNA"/>
</dbReference>
<reference evidence="1 2" key="1">
    <citation type="submission" date="2019-01" db="EMBL/GenBank/DDBJ databases">
        <title>Draft genome sequence of Psathyrella aberdarensis IHI B618.</title>
        <authorList>
            <person name="Buettner E."/>
            <person name="Kellner H."/>
        </authorList>
    </citation>
    <scope>NUCLEOTIDE SEQUENCE [LARGE SCALE GENOMIC DNA]</scope>
    <source>
        <strain evidence="1 2">IHI B618</strain>
    </source>
</reference>
<dbReference type="AlphaFoldDB" id="A0A4Q2DHI6"/>
<dbReference type="Gene3D" id="3.60.130.30">
    <property type="match status" value="1"/>
</dbReference>
<accession>A0A4Q2DHI6</accession>
<dbReference type="STRING" id="2316362.A0A4Q2DHI6"/>
<comment type="caution">
    <text evidence="1">The sequence shown here is derived from an EMBL/GenBank/DDBJ whole genome shotgun (WGS) entry which is preliminary data.</text>
</comment>
<dbReference type="Proteomes" id="UP000290288">
    <property type="component" value="Unassembled WGS sequence"/>
</dbReference>
<evidence type="ECO:0000313" key="1">
    <source>
        <dbReference type="EMBL" id="RXW18486.1"/>
    </source>
</evidence>
<keyword evidence="2" id="KW-1185">Reference proteome</keyword>
<name>A0A4Q2DHI6_9AGAR</name>